<dbReference type="InterPro" id="IPR023214">
    <property type="entry name" value="HAD_sf"/>
</dbReference>
<feature type="region of interest" description="Disordered" evidence="7">
    <location>
        <begin position="1"/>
        <end position="22"/>
    </location>
</feature>
<dbReference type="InterPro" id="IPR001357">
    <property type="entry name" value="BRCT_dom"/>
</dbReference>
<keyword evidence="11" id="KW-1185">Reference proteome</keyword>
<dbReference type="SUPFAM" id="SSF56784">
    <property type="entry name" value="HAD-like"/>
    <property type="match status" value="1"/>
</dbReference>
<dbReference type="InterPro" id="IPR036412">
    <property type="entry name" value="HAD-like_sf"/>
</dbReference>
<dbReference type="SMART" id="SM00577">
    <property type="entry name" value="CPDc"/>
    <property type="match status" value="1"/>
</dbReference>
<comment type="catalytic activity">
    <reaction evidence="5">
        <text>O-phospho-L-seryl-[protein] + H2O = L-seryl-[protein] + phosphate</text>
        <dbReference type="Rhea" id="RHEA:20629"/>
        <dbReference type="Rhea" id="RHEA-COMP:9863"/>
        <dbReference type="Rhea" id="RHEA-COMP:11604"/>
        <dbReference type="ChEBI" id="CHEBI:15377"/>
        <dbReference type="ChEBI" id="CHEBI:29999"/>
        <dbReference type="ChEBI" id="CHEBI:43474"/>
        <dbReference type="ChEBI" id="CHEBI:83421"/>
        <dbReference type="EC" id="3.1.3.16"/>
    </reaction>
</comment>
<protein>
    <recommendedName>
        <fullName evidence="2">protein-serine/threonine phosphatase</fullName>
        <ecNumber evidence="2">3.1.3.16</ecNumber>
    </recommendedName>
</protein>
<reference evidence="10 11" key="1">
    <citation type="journal article" date="2020" name="bioRxiv">
        <title>Metabolic contributions of an alphaproteobacterial endosymbiont in the apicomplexan Cardiosporidium cionae.</title>
        <authorList>
            <person name="Hunter E.S."/>
            <person name="Paight C.J."/>
            <person name="Lane C.E."/>
        </authorList>
    </citation>
    <scope>NUCLEOTIDE SEQUENCE [LARGE SCALE GENOMIC DNA]</scope>
    <source>
        <strain evidence="10">ESH_2018</strain>
    </source>
</reference>
<dbReference type="PROSITE" id="PS50969">
    <property type="entry name" value="FCP1"/>
    <property type="match status" value="1"/>
</dbReference>
<feature type="domain" description="FCP1 homology" evidence="9">
    <location>
        <begin position="409"/>
        <end position="585"/>
    </location>
</feature>
<gene>
    <name evidence="10" type="ORF">IE077_001568</name>
</gene>
<sequence>MRTIGRGRYGRRPPGVAPPSKVMNVKMQPHLMLRATASGRSRSRSPLDNHRSEMIMSNCMPENPMGINYIKSEPARNYANSRNTHRYNVMGEEFGIRNTPFQNDGDKCLHHREMPPLCSPSSGSQVQNADIYNQGLNFYNPTLLNAEGNEFCRSRILMWYNYLAHSPPVGALSPPVNNIKIESAPVLTPFLVSTMAQNCSMELPSFNVPLSSDIIDVDQMSEVSDDSDVDSASGLPIIESTVPAIYEPEEGELMEIEQVAGPGFESSTLDANTSDSIASFLSKSEASSVPTNSSDSLMSSSPSFNSSFVSPFSRSDTLNASNISISNANLPANSTLSTSPAYPSARTTSGMPISEMFNAFPLTGVCVSQSTTNACVTTPEVHVNAATTYVSPLPSKAAVAMSPTTERLRSEKRLALVLDLDNTLLQSYPRSKLNCEIDLRDFLDRTNEPELYKFVLGLMPEYFYYLKLRPFVRQFLSTLLPYYEFSVYTNATCDYADIVLSILDPDRTYFGDRVAARKERNNIDEPKSIKRLYPDVDVRYVLAFDDRTDVWVDLDRKQVLKAEHYQFLIQNQTKLVESYPVNGGDVSSNFFIPQRVCDYDQHLHFMTSVFMDVHKKFFENPDSLDVGNVLEQRKLSVLKDVGIFFTGFLKEGVKGEGCIGAESERMHKDLAKEFGATVHAQFDDPSVTHVVALRSTTENYKKCRALTGSPLKRVHSWWLYDCIGTWEKRDESHFDADVLCVKTRQNKPACSFQEHWACRWDGVVPQRSSTNKSKVSDEDLPTRNFLATGDYSNGSIVVSPFERILIYWSPDTQTLGQAKDFDTATKNSTSMIVKRGPLVENIISIGNNSSTLENYSNPVDILTTVESLSAMDFKKIHGSGSPSRNQFSTSANFSAWDEKNRQSNWKGGRNLDSMPVSPSFQSKWKVDESGSSLKSNSLNLSFLTSPSTTTSISAAI</sequence>
<dbReference type="InterPro" id="IPR004274">
    <property type="entry name" value="FCP1_dom"/>
</dbReference>
<evidence type="ECO:0000256" key="1">
    <source>
        <dbReference type="ARBA" id="ARBA00004123"/>
    </source>
</evidence>
<organism evidence="10 11">
    <name type="scientific">Cardiosporidium cionae</name>
    <dbReference type="NCBI Taxonomy" id="476202"/>
    <lineage>
        <taxon>Eukaryota</taxon>
        <taxon>Sar</taxon>
        <taxon>Alveolata</taxon>
        <taxon>Apicomplexa</taxon>
        <taxon>Aconoidasida</taxon>
        <taxon>Nephromycida</taxon>
        <taxon>Cardiosporidium</taxon>
    </lineage>
</organism>
<feature type="region of interest" description="Disordered" evidence="7">
    <location>
        <begin position="898"/>
        <end position="919"/>
    </location>
</feature>
<dbReference type="CDD" id="cd07521">
    <property type="entry name" value="HAD_FCP1-like"/>
    <property type="match status" value="1"/>
</dbReference>
<dbReference type="Gene3D" id="3.40.50.1000">
    <property type="entry name" value="HAD superfamily/HAD-like"/>
    <property type="match status" value="1"/>
</dbReference>
<evidence type="ECO:0000313" key="10">
    <source>
        <dbReference type="EMBL" id="KAF8819148.1"/>
    </source>
</evidence>
<evidence type="ECO:0000256" key="2">
    <source>
        <dbReference type="ARBA" id="ARBA00013081"/>
    </source>
</evidence>
<comment type="caution">
    <text evidence="10">The sequence shown here is derived from an EMBL/GenBank/DDBJ whole genome shotgun (WGS) entry which is preliminary data.</text>
</comment>
<comment type="subcellular location">
    <subcellularLocation>
        <location evidence="1">Nucleus</location>
    </subcellularLocation>
</comment>
<accession>A0ABQ7J583</accession>
<dbReference type="PROSITE" id="PS50172">
    <property type="entry name" value="BRCT"/>
    <property type="match status" value="1"/>
</dbReference>
<evidence type="ECO:0000256" key="3">
    <source>
        <dbReference type="ARBA" id="ARBA00022801"/>
    </source>
</evidence>
<dbReference type="EC" id="3.1.3.16" evidence="2"/>
<dbReference type="PANTHER" id="PTHR23081">
    <property type="entry name" value="RNA POLYMERASE II CTD PHOSPHATASE"/>
    <property type="match status" value="1"/>
</dbReference>
<dbReference type="SUPFAM" id="SSF52113">
    <property type="entry name" value="BRCT domain"/>
    <property type="match status" value="1"/>
</dbReference>
<keyword evidence="4" id="KW-0539">Nucleus</keyword>
<name>A0ABQ7J583_9APIC</name>
<dbReference type="Gene3D" id="3.40.50.10190">
    <property type="entry name" value="BRCT domain"/>
    <property type="match status" value="1"/>
</dbReference>
<comment type="catalytic activity">
    <reaction evidence="6">
        <text>O-phospho-L-threonyl-[protein] + H2O = L-threonyl-[protein] + phosphate</text>
        <dbReference type="Rhea" id="RHEA:47004"/>
        <dbReference type="Rhea" id="RHEA-COMP:11060"/>
        <dbReference type="Rhea" id="RHEA-COMP:11605"/>
        <dbReference type="ChEBI" id="CHEBI:15377"/>
        <dbReference type="ChEBI" id="CHEBI:30013"/>
        <dbReference type="ChEBI" id="CHEBI:43474"/>
        <dbReference type="ChEBI" id="CHEBI:61977"/>
        <dbReference type="EC" id="3.1.3.16"/>
    </reaction>
</comment>
<evidence type="ECO:0000256" key="6">
    <source>
        <dbReference type="ARBA" id="ARBA00048336"/>
    </source>
</evidence>
<evidence type="ECO:0000256" key="7">
    <source>
        <dbReference type="SAM" id="MobiDB-lite"/>
    </source>
</evidence>
<evidence type="ECO:0000256" key="5">
    <source>
        <dbReference type="ARBA" id="ARBA00047761"/>
    </source>
</evidence>
<evidence type="ECO:0000259" key="8">
    <source>
        <dbReference type="PROSITE" id="PS50172"/>
    </source>
</evidence>
<dbReference type="Proteomes" id="UP000823046">
    <property type="component" value="Unassembled WGS sequence"/>
</dbReference>
<evidence type="ECO:0000256" key="4">
    <source>
        <dbReference type="ARBA" id="ARBA00023242"/>
    </source>
</evidence>
<keyword evidence="3" id="KW-0378">Hydrolase</keyword>
<dbReference type="EMBL" id="JADAQX010000927">
    <property type="protein sequence ID" value="KAF8819148.1"/>
    <property type="molecule type" value="Genomic_DNA"/>
</dbReference>
<dbReference type="InterPro" id="IPR036420">
    <property type="entry name" value="BRCT_dom_sf"/>
</dbReference>
<dbReference type="Gene3D" id="1.10.287.10">
    <property type="entry name" value="S15/NS1, RNA-binding"/>
    <property type="match status" value="1"/>
</dbReference>
<feature type="domain" description="BRCT" evidence="8">
    <location>
        <begin position="633"/>
        <end position="736"/>
    </location>
</feature>
<dbReference type="PANTHER" id="PTHR23081:SF36">
    <property type="entry name" value="RNA POLYMERASE II SUBUNIT A C-TERMINAL DOMAIN PHOSPHATASE"/>
    <property type="match status" value="1"/>
</dbReference>
<dbReference type="CDD" id="cd17729">
    <property type="entry name" value="BRCT_CTDP1"/>
    <property type="match status" value="1"/>
</dbReference>
<dbReference type="InterPro" id="IPR039189">
    <property type="entry name" value="Fcp1"/>
</dbReference>
<evidence type="ECO:0000259" key="9">
    <source>
        <dbReference type="PROSITE" id="PS50969"/>
    </source>
</evidence>
<dbReference type="SMART" id="SM00292">
    <property type="entry name" value="BRCT"/>
    <property type="match status" value="1"/>
</dbReference>
<evidence type="ECO:0000313" key="11">
    <source>
        <dbReference type="Proteomes" id="UP000823046"/>
    </source>
</evidence>
<dbReference type="Pfam" id="PF03031">
    <property type="entry name" value="NIF"/>
    <property type="match status" value="1"/>
</dbReference>
<proteinExistence type="predicted"/>